<gene>
    <name evidence="1" type="ORF">BN1205_013380</name>
</gene>
<name>A0A0F7UN31_TOXGV</name>
<sequence length="309" mass="34605">MEDPCNADALFTGVFFVPKTKRLRCCFFTDGDSDDADFPAQVAPGGIHPAGTGSRYNSVEWPSNEVPTEFYSRFRGRRCYCFPPGASVTTIRDGEVADVDKITTTGVTLRLDHELLKSEEWSGGSLLYMVEHAGSWVEKQFSELDGSVSLTEQRSVTFVVKSKNGQNYLHATGGGNMRVAFPGAYVICPNGRVVECALTTSAHTPMHQQHEALVTQLIRQLKSKVVVRHDALARGEKNSIRVAVDELEGLLDLDKQCQQTARHLKLQQLILMRERNAYLTKNWKDDQHEEQELLDLLKDILYSEDAEPL</sequence>
<dbReference type="EMBL" id="LN714489">
    <property type="protein sequence ID" value="CEL71509.1"/>
    <property type="molecule type" value="Genomic_DNA"/>
</dbReference>
<reference evidence="1" key="1">
    <citation type="journal article" date="2015" name="PLoS ONE">
        <title>Comprehensive Evaluation of Toxoplasma gondii VEG and Neospora caninum LIV Genomes with Tachyzoite Stage Transcriptome and Proteome Defines Novel Transcript Features.</title>
        <authorList>
            <person name="Ramaprasad A."/>
            <person name="Mourier T."/>
            <person name="Naeem R."/>
            <person name="Malas T.B."/>
            <person name="Moussa E."/>
            <person name="Panigrahi A."/>
            <person name="Vermont S.J."/>
            <person name="Otto T.D."/>
            <person name="Wastling J."/>
            <person name="Pain A."/>
        </authorList>
    </citation>
    <scope>NUCLEOTIDE SEQUENCE</scope>
    <source>
        <strain evidence="1">VEG</strain>
    </source>
</reference>
<organism evidence="1">
    <name type="scientific">Toxoplasma gondii (strain ATCC 50861 / VEG)</name>
    <dbReference type="NCBI Taxonomy" id="432359"/>
    <lineage>
        <taxon>Eukaryota</taxon>
        <taxon>Sar</taxon>
        <taxon>Alveolata</taxon>
        <taxon>Apicomplexa</taxon>
        <taxon>Conoidasida</taxon>
        <taxon>Coccidia</taxon>
        <taxon>Eucoccidiorida</taxon>
        <taxon>Eimeriorina</taxon>
        <taxon>Sarcocystidae</taxon>
        <taxon>Toxoplasma</taxon>
    </lineage>
</organism>
<proteinExistence type="predicted"/>
<protein>
    <submittedName>
        <fullName evidence="1">Uncharacterized protein</fullName>
    </submittedName>
</protein>
<evidence type="ECO:0000313" key="1">
    <source>
        <dbReference type="EMBL" id="CEL71509.1"/>
    </source>
</evidence>
<dbReference type="AlphaFoldDB" id="A0A0F7UN31"/>
<accession>A0A0F7UN31</accession>